<dbReference type="Proteomes" id="UP000177029">
    <property type="component" value="Unassembled WGS sequence"/>
</dbReference>
<evidence type="ECO:0000259" key="2">
    <source>
        <dbReference type="Pfam" id="PF03781"/>
    </source>
</evidence>
<feature type="transmembrane region" description="Helical" evidence="1">
    <location>
        <begin position="36"/>
        <end position="57"/>
    </location>
</feature>
<dbReference type="InterPro" id="IPR016187">
    <property type="entry name" value="CTDL_fold"/>
</dbReference>
<keyword evidence="1" id="KW-1133">Transmembrane helix</keyword>
<dbReference type="AlphaFoldDB" id="A0A1F8DPP2"/>
<dbReference type="Pfam" id="PF03781">
    <property type="entry name" value="FGE-sulfatase"/>
    <property type="match status" value="1"/>
</dbReference>
<gene>
    <name evidence="3" type="ORF">A2755_03550</name>
</gene>
<dbReference type="STRING" id="1802555.A2755_03550"/>
<name>A0A1F8DPP2_9BACT</name>
<feature type="domain" description="Sulfatase-modifying factor enzyme-like" evidence="2">
    <location>
        <begin position="292"/>
        <end position="396"/>
    </location>
</feature>
<dbReference type="SUPFAM" id="SSF56436">
    <property type="entry name" value="C-type lectin-like"/>
    <property type="match status" value="1"/>
</dbReference>
<reference evidence="3 4" key="1">
    <citation type="journal article" date="2016" name="Nat. Commun.">
        <title>Thousands of microbial genomes shed light on interconnected biogeochemical processes in an aquifer system.</title>
        <authorList>
            <person name="Anantharaman K."/>
            <person name="Brown C.T."/>
            <person name="Hug L.A."/>
            <person name="Sharon I."/>
            <person name="Castelle C.J."/>
            <person name="Probst A.J."/>
            <person name="Thomas B.C."/>
            <person name="Singh A."/>
            <person name="Wilkins M.J."/>
            <person name="Karaoz U."/>
            <person name="Brodie E.L."/>
            <person name="Williams K.H."/>
            <person name="Hubbard S.S."/>
            <person name="Banfield J.F."/>
        </authorList>
    </citation>
    <scope>NUCLEOTIDE SEQUENCE [LARGE SCALE GENOMIC DNA]</scope>
</reference>
<evidence type="ECO:0000313" key="4">
    <source>
        <dbReference type="Proteomes" id="UP000177029"/>
    </source>
</evidence>
<dbReference type="Gene3D" id="3.30.700.10">
    <property type="entry name" value="Glycoprotein, Type 4 Pilin"/>
    <property type="match status" value="1"/>
</dbReference>
<proteinExistence type="predicted"/>
<dbReference type="InterPro" id="IPR012902">
    <property type="entry name" value="N_methyl_site"/>
</dbReference>
<dbReference type="Gene3D" id="3.90.1580.10">
    <property type="entry name" value="paralog of FGE (formylglycine-generating enzyme)"/>
    <property type="match status" value="1"/>
</dbReference>
<dbReference type="SUPFAM" id="SSF54523">
    <property type="entry name" value="Pili subunits"/>
    <property type="match status" value="1"/>
</dbReference>
<evidence type="ECO:0000256" key="1">
    <source>
        <dbReference type="SAM" id="Phobius"/>
    </source>
</evidence>
<dbReference type="InterPro" id="IPR042095">
    <property type="entry name" value="SUMF_sf"/>
</dbReference>
<accession>A0A1F8DPP2</accession>
<keyword evidence="1" id="KW-0812">Transmembrane</keyword>
<dbReference type="Pfam" id="PF07963">
    <property type="entry name" value="N_methyl"/>
    <property type="match status" value="1"/>
</dbReference>
<dbReference type="InterPro" id="IPR005532">
    <property type="entry name" value="SUMF_dom"/>
</dbReference>
<evidence type="ECO:0000313" key="3">
    <source>
        <dbReference type="EMBL" id="OGM90603.1"/>
    </source>
</evidence>
<keyword evidence="1" id="KW-0472">Membrane</keyword>
<sequence length="490" mass="52218">MRMLRNRSPKLVRFGLGLRRPNLGFTSFGCKNSFTLIELLIVIGILAILTAAVVILLNPAEMLKKGRDGTRMQDIASLDTTISLLETQVSNLDLGIAQTLYISIPDPSLSGSSTSTCSSLGLPTLPSGYTYHCVSQDNLRNVDGTGWLPVDFTQSGITSLPALPIDPTNSTSTGLFYRYIPGGSYHLEALLESNSYLATAQSDGGSSPSAFEKGSNLTLMPPTFPTGYVKVPGNSTFGTSDFYVMQYEAKCFDENNQPLPYTTGDGGEGATYNIYRDLSFPCTSANNKYVGSAPTGAPITRVSQTNAIARCEASGAHLITNNEWQTIAWNIQNNAVNWSGGSVGSGTVPRGNSNTSAAMSDASTLSGVNYRKHILSNGNEVWDMAGNVWDWTSDTIVGTNKPAGTAGSWVEFTAVSNYGTLSRSQFGPVDSSWSATQGLGRYYMGTADGTTYAFLRGGDWTDSTDAGVETLALDGTPGTTYYGIGFRCAR</sequence>
<dbReference type="EMBL" id="MGIP01000019">
    <property type="protein sequence ID" value="OGM90603.1"/>
    <property type="molecule type" value="Genomic_DNA"/>
</dbReference>
<dbReference type="InterPro" id="IPR045584">
    <property type="entry name" value="Pilin-like"/>
</dbReference>
<protein>
    <recommendedName>
        <fullName evidence="2">Sulfatase-modifying factor enzyme-like domain-containing protein</fullName>
    </recommendedName>
</protein>
<organism evidence="3 4">
    <name type="scientific">Candidatus Wolfebacteria bacterium RIFCSPHIGHO2_01_FULL_48_22</name>
    <dbReference type="NCBI Taxonomy" id="1802555"/>
    <lineage>
        <taxon>Bacteria</taxon>
        <taxon>Candidatus Wolfeibacteriota</taxon>
    </lineage>
</organism>
<comment type="caution">
    <text evidence="3">The sequence shown here is derived from an EMBL/GenBank/DDBJ whole genome shotgun (WGS) entry which is preliminary data.</text>
</comment>